<accession>A0ABD0YUK4</accession>
<evidence type="ECO:0000259" key="2">
    <source>
        <dbReference type="Pfam" id="PF03723"/>
    </source>
</evidence>
<dbReference type="InterPro" id="IPR037020">
    <property type="entry name" value="Hemocyanin_C_sf"/>
</dbReference>
<evidence type="ECO:0000256" key="1">
    <source>
        <dbReference type="SAM" id="MobiDB-lite"/>
    </source>
</evidence>
<evidence type="ECO:0000313" key="4">
    <source>
        <dbReference type="Proteomes" id="UP001558652"/>
    </source>
</evidence>
<gene>
    <name evidence="3" type="ORF">AAG570_002553</name>
</gene>
<evidence type="ECO:0000313" key="3">
    <source>
        <dbReference type="EMBL" id="KAL1123473.1"/>
    </source>
</evidence>
<reference evidence="3 4" key="1">
    <citation type="submission" date="2024-07" db="EMBL/GenBank/DDBJ databases">
        <title>Chromosome-level genome assembly of the water stick insect Ranatra chinensis (Heteroptera: Nepidae).</title>
        <authorList>
            <person name="Liu X."/>
        </authorList>
    </citation>
    <scope>NUCLEOTIDE SEQUENCE [LARGE SCALE GENOMIC DNA]</scope>
    <source>
        <strain evidence="3">Cailab_2021Rc</strain>
        <tissue evidence="3">Muscle</tissue>
    </source>
</reference>
<feature type="domain" description="Hemocyanin C-terminal" evidence="2">
    <location>
        <begin position="28"/>
        <end position="100"/>
    </location>
</feature>
<comment type="caution">
    <text evidence="3">The sequence shown here is derived from an EMBL/GenBank/DDBJ whole genome shotgun (WGS) entry which is preliminary data.</text>
</comment>
<dbReference type="Proteomes" id="UP001558652">
    <property type="component" value="Unassembled WGS sequence"/>
</dbReference>
<dbReference type="InterPro" id="IPR005203">
    <property type="entry name" value="Hemocyanin_C"/>
</dbReference>
<organism evidence="3 4">
    <name type="scientific">Ranatra chinensis</name>
    <dbReference type="NCBI Taxonomy" id="642074"/>
    <lineage>
        <taxon>Eukaryota</taxon>
        <taxon>Metazoa</taxon>
        <taxon>Ecdysozoa</taxon>
        <taxon>Arthropoda</taxon>
        <taxon>Hexapoda</taxon>
        <taxon>Insecta</taxon>
        <taxon>Pterygota</taxon>
        <taxon>Neoptera</taxon>
        <taxon>Paraneoptera</taxon>
        <taxon>Hemiptera</taxon>
        <taxon>Heteroptera</taxon>
        <taxon>Panheteroptera</taxon>
        <taxon>Nepomorpha</taxon>
        <taxon>Nepidae</taxon>
        <taxon>Ranatrinae</taxon>
        <taxon>Ranatra</taxon>
    </lineage>
</organism>
<dbReference type="AlphaFoldDB" id="A0ABD0YUK4"/>
<keyword evidence="4" id="KW-1185">Reference proteome</keyword>
<dbReference type="EMBL" id="JBFDAA010000012">
    <property type="protein sequence ID" value="KAL1123473.1"/>
    <property type="molecule type" value="Genomic_DNA"/>
</dbReference>
<dbReference type="Pfam" id="PF03723">
    <property type="entry name" value="Hemocyanin_C"/>
    <property type="match status" value="1"/>
</dbReference>
<sequence length="112" mass="13010">MASKRRNMFQKDKTQETTENGATIVRLSGRKFTVFAIVSPYEKKWTPIPEERPFDTYILSGGSKHYDGRAYGFPFDRKIPSDALFHHMPNAAFQDVLVYHKEEAEINRMADH</sequence>
<dbReference type="SUPFAM" id="SSF81296">
    <property type="entry name" value="E set domains"/>
    <property type="match status" value="1"/>
</dbReference>
<dbReference type="InterPro" id="IPR014756">
    <property type="entry name" value="Ig_E-set"/>
</dbReference>
<proteinExistence type="predicted"/>
<feature type="region of interest" description="Disordered" evidence="1">
    <location>
        <begin position="1"/>
        <end position="22"/>
    </location>
</feature>
<name>A0ABD0YUK4_9HEMI</name>
<dbReference type="Gene3D" id="2.60.40.1520">
    <property type="entry name" value="Hemocyanin, C-terminal domain"/>
    <property type="match status" value="1"/>
</dbReference>
<protein>
    <recommendedName>
        <fullName evidence="2">Hemocyanin C-terminal domain-containing protein</fullName>
    </recommendedName>
</protein>